<reference evidence="1 2" key="1">
    <citation type="submission" date="2016-10" db="EMBL/GenBank/DDBJ databases">
        <title>Evaluation of Human, Veterinary and Environmental Mycobacterium chelonae Isolates by Core Genome Phylogenomic Analysis, Targeted Gene Comparison, and Anti-microbial Susceptibility Patterns: A Tale of Mistaken Identities.</title>
        <authorList>
            <person name="Fogelson S.B."/>
            <person name="Camus A.C."/>
            <person name="Lorenz W."/>
            <person name="Vasireddy R."/>
            <person name="Vasireddy S."/>
            <person name="Smith T."/>
            <person name="Brown-Elliott B.A."/>
            <person name="Wallace R.J.Jr."/>
            <person name="Hasan N.A."/>
            <person name="Reischl U."/>
            <person name="Sanchez S."/>
        </authorList>
    </citation>
    <scope>NUCLEOTIDE SEQUENCE [LARGE SCALE GENOMIC DNA]</scope>
    <source>
        <strain evidence="1 2">15518</strain>
    </source>
</reference>
<dbReference type="AlphaFoldDB" id="A0A1S1LWJ6"/>
<evidence type="ECO:0000313" key="1">
    <source>
        <dbReference type="EMBL" id="OHU75721.1"/>
    </source>
</evidence>
<feature type="non-terminal residue" evidence="1">
    <location>
        <position position="351"/>
    </location>
</feature>
<comment type="caution">
    <text evidence="1">The sequence shown here is derived from an EMBL/GenBank/DDBJ whole genome shotgun (WGS) entry which is preliminary data.</text>
</comment>
<gene>
    <name evidence="1" type="ORF">BKG84_27320</name>
</gene>
<organism evidence="1 2">
    <name type="scientific">Mycobacteroides chelonae</name>
    <name type="common">Mycobacterium chelonae</name>
    <dbReference type="NCBI Taxonomy" id="1774"/>
    <lineage>
        <taxon>Bacteria</taxon>
        <taxon>Bacillati</taxon>
        <taxon>Actinomycetota</taxon>
        <taxon>Actinomycetes</taxon>
        <taxon>Mycobacteriales</taxon>
        <taxon>Mycobacteriaceae</taxon>
        <taxon>Mycobacteroides</taxon>
    </lineage>
</organism>
<keyword evidence="2" id="KW-1185">Reference proteome</keyword>
<dbReference type="EMBL" id="MLIS01000183">
    <property type="protein sequence ID" value="OHU75721.1"/>
    <property type="molecule type" value="Genomic_DNA"/>
</dbReference>
<name>A0A1S1LWJ6_MYCCH</name>
<sequence length="351" mass="39133">MLLRWLEEPSSRDFDLQELVVVSSMTGHEFDSTRRAVDAHVLPRLRAHSVRFVQIARSQRRTTRAGDGIVVLDDSREPQFLYADGAYTLGQEMLSAGTIPQRGGMRACSIHSKGDCLDPVIARITQGRPYRHAIGFEANERARAEKDRRYNTAVRTGFYPLQTWGWSREDCQRYVVDLVGVPFPKSACGFCPFAMSSESGRSRQVERYRQEPAMGAEALFLEFVARSLNPAQTLIENSSAAEMVAAAGLHEVQEQFEVLLKRTGWALYEVRRLTRSGRDGKRGITARSVRVAATGTRTEMAAALAVQPGRRVEGADGVVRHILRERSSDKVDHLFVAAPAGPDSKKQRPGF</sequence>
<accession>A0A1S1LWJ6</accession>
<dbReference type="Proteomes" id="UP000179441">
    <property type="component" value="Unassembled WGS sequence"/>
</dbReference>
<evidence type="ECO:0000313" key="2">
    <source>
        <dbReference type="Proteomes" id="UP000179441"/>
    </source>
</evidence>
<proteinExistence type="predicted"/>
<protein>
    <submittedName>
        <fullName evidence="1">Uncharacterized protein</fullName>
    </submittedName>
</protein>